<dbReference type="Proteomes" id="UP000823915">
    <property type="component" value="Unassembled WGS sequence"/>
</dbReference>
<dbReference type="EMBL" id="DXDU01000110">
    <property type="protein sequence ID" value="HIY26881.1"/>
    <property type="molecule type" value="Genomic_DNA"/>
</dbReference>
<evidence type="ECO:0000256" key="2">
    <source>
        <dbReference type="ARBA" id="ARBA00022603"/>
    </source>
</evidence>
<dbReference type="AlphaFoldDB" id="A0A9D1YDB7"/>
<feature type="domain" description="Tetrapyrrole methylase" evidence="7">
    <location>
        <begin position="5"/>
        <end position="216"/>
    </location>
</feature>
<dbReference type="InterPro" id="IPR035996">
    <property type="entry name" value="4pyrrol_Methylase_sf"/>
</dbReference>
<dbReference type="FunFam" id="3.40.1010.10:FF:000001">
    <property type="entry name" value="Siroheme synthase"/>
    <property type="match status" value="1"/>
</dbReference>
<dbReference type="GO" id="GO:0032259">
    <property type="term" value="P:methylation"/>
    <property type="evidence" value="ECO:0007669"/>
    <property type="project" value="UniProtKB-KW"/>
</dbReference>
<dbReference type="Gene3D" id="3.40.1010.10">
    <property type="entry name" value="Cobalt-precorrin-4 Transmethylase, Domain 1"/>
    <property type="match status" value="1"/>
</dbReference>
<evidence type="ECO:0000256" key="3">
    <source>
        <dbReference type="ARBA" id="ARBA00022679"/>
    </source>
</evidence>
<evidence type="ECO:0000259" key="8">
    <source>
        <dbReference type="Pfam" id="PF02602"/>
    </source>
</evidence>
<dbReference type="SUPFAM" id="SSF53790">
    <property type="entry name" value="Tetrapyrrole methylase"/>
    <property type="match status" value="1"/>
</dbReference>
<sequence>MTVGTVTLVGAGPGDPGLLTLRGREALSQAEVVVYDRLIDPALLQWAQPGAELLDVGKEPGRHKVPQEEIGRLLLEKARAGRQVVRLKGGDPFLFGRGGEELSLLREAGVPVQVVPGVPSALAVPAAAGIPVTHRGLSPSVHILTGHRQGRQPPALNFPALVQGGGTLVFLMAMGSLESIQQGLLQAGMDPQTPAAVIQEGTTSRQRQVTAPLRRLPQAVAEKGLTHPAVLVIGPVCALGEQSSPALPLQGRRVIVTRPKERAGALSGKLRALGAQVLEFPCIETRPLSPCPPLERALSRLSSYSWAVFTSAAGVEAVWETLAALGRDARAFAPVRLAAIGPGTGKALAAHGLQPDLVPPVYDSPHLAQALLEQSPEKPLLLLRSDLATQLLPQALSQGGVPWEEVACYRTVFTCPPGVEQARDWVREGAVAAFTSASTVRAFAAALGEELDYRHLTACCIGPQTERQARDLGLLTRTARTATLEGLVQCILEGA</sequence>
<dbReference type="Gene3D" id="3.40.50.10090">
    <property type="match status" value="2"/>
</dbReference>
<evidence type="ECO:0000259" key="7">
    <source>
        <dbReference type="Pfam" id="PF00590"/>
    </source>
</evidence>
<proteinExistence type="inferred from homology"/>
<dbReference type="InterPro" id="IPR003754">
    <property type="entry name" value="4pyrrol_synth_uPrphyn_synth"/>
</dbReference>
<dbReference type="InterPro" id="IPR014776">
    <property type="entry name" value="4pyrrole_Mease_sub2"/>
</dbReference>
<dbReference type="InterPro" id="IPR050161">
    <property type="entry name" value="Siro_Cobalamin_biosynth"/>
</dbReference>
<dbReference type="PANTHER" id="PTHR45790">
    <property type="entry name" value="SIROHEME SYNTHASE-RELATED"/>
    <property type="match status" value="1"/>
</dbReference>
<gene>
    <name evidence="9" type="primary">cobA</name>
    <name evidence="9" type="ORF">H9838_06885</name>
</gene>
<dbReference type="GO" id="GO:0019354">
    <property type="term" value="P:siroheme biosynthetic process"/>
    <property type="evidence" value="ECO:0007669"/>
    <property type="project" value="InterPro"/>
</dbReference>
<dbReference type="InterPro" id="IPR000878">
    <property type="entry name" value="4pyrrol_Mease"/>
</dbReference>
<dbReference type="InterPro" id="IPR006366">
    <property type="entry name" value="CobA/CysG_C"/>
</dbReference>
<dbReference type="Pfam" id="PF00590">
    <property type="entry name" value="TP_methylase"/>
    <property type="match status" value="1"/>
</dbReference>
<dbReference type="PROSITE" id="PS00840">
    <property type="entry name" value="SUMT_2"/>
    <property type="match status" value="1"/>
</dbReference>
<dbReference type="CDD" id="cd11642">
    <property type="entry name" value="SUMT"/>
    <property type="match status" value="1"/>
</dbReference>
<keyword evidence="3 6" id="KW-0808">Transferase</keyword>
<dbReference type="FunFam" id="3.30.950.10:FF:000001">
    <property type="entry name" value="Siroheme synthase"/>
    <property type="match status" value="1"/>
</dbReference>
<protein>
    <recommendedName>
        <fullName evidence="1">uroporphyrinogen-III C-methyltransferase</fullName>
        <ecNumber evidence="1">2.1.1.107</ecNumber>
    </recommendedName>
</protein>
<keyword evidence="2 6" id="KW-0489">Methyltransferase</keyword>
<dbReference type="Gene3D" id="3.30.950.10">
    <property type="entry name" value="Methyltransferase, Cobalt-precorrin-4 Transmethylase, Domain 2"/>
    <property type="match status" value="1"/>
</dbReference>
<feature type="domain" description="Tetrapyrrole biosynthesis uroporphyrinogen III synthase" evidence="8">
    <location>
        <begin position="265"/>
        <end position="489"/>
    </location>
</feature>
<keyword evidence="5" id="KW-0627">Porphyrin biosynthesis</keyword>
<evidence type="ECO:0000313" key="10">
    <source>
        <dbReference type="Proteomes" id="UP000823915"/>
    </source>
</evidence>
<evidence type="ECO:0000256" key="1">
    <source>
        <dbReference type="ARBA" id="ARBA00012162"/>
    </source>
</evidence>
<dbReference type="InterPro" id="IPR014777">
    <property type="entry name" value="4pyrrole_Mease_sub1"/>
</dbReference>
<dbReference type="SUPFAM" id="SSF69618">
    <property type="entry name" value="HemD-like"/>
    <property type="match status" value="1"/>
</dbReference>
<dbReference type="InterPro" id="IPR003043">
    <property type="entry name" value="Uropor_MeTrfase_CS"/>
</dbReference>
<dbReference type="InterPro" id="IPR036108">
    <property type="entry name" value="4pyrrol_syn_uPrphyn_synt_sf"/>
</dbReference>
<comment type="similarity">
    <text evidence="6">Belongs to the precorrin methyltransferase family.</text>
</comment>
<dbReference type="PROSITE" id="PS00839">
    <property type="entry name" value="SUMT_1"/>
    <property type="match status" value="1"/>
</dbReference>
<dbReference type="GO" id="GO:0004852">
    <property type="term" value="F:uroporphyrinogen-III synthase activity"/>
    <property type="evidence" value="ECO:0007669"/>
    <property type="project" value="InterPro"/>
</dbReference>
<keyword evidence="4" id="KW-0949">S-adenosyl-L-methionine</keyword>
<evidence type="ECO:0000313" key="9">
    <source>
        <dbReference type="EMBL" id="HIY26881.1"/>
    </source>
</evidence>
<dbReference type="EC" id="2.1.1.107" evidence="1"/>
<dbReference type="Pfam" id="PF02602">
    <property type="entry name" value="HEM4"/>
    <property type="match status" value="1"/>
</dbReference>
<evidence type="ECO:0000256" key="5">
    <source>
        <dbReference type="ARBA" id="ARBA00023244"/>
    </source>
</evidence>
<dbReference type="PANTHER" id="PTHR45790:SF3">
    <property type="entry name" value="S-ADENOSYL-L-METHIONINE-DEPENDENT UROPORPHYRINOGEN III METHYLTRANSFERASE, CHLOROPLASTIC"/>
    <property type="match status" value="1"/>
</dbReference>
<dbReference type="CDD" id="cd06578">
    <property type="entry name" value="HemD"/>
    <property type="match status" value="1"/>
</dbReference>
<name>A0A9D1YDB7_9FIRM</name>
<reference evidence="9" key="1">
    <citation type="journal article" date="2021" name="PeerJ">
        <title>Extensive microbial diversity within the chicken gut microbiome revealed by metagenomics and culture.</title>
        <authorList>
            <person name="Gilroy R."/>
            <person name="Ravi A."/>
            <person name="Getino M."/>
            <person name="Pursley I."/>
            <person name="Horton D.L."/>
            <person name="Alikhan N.F."/>
            <person name="Baker D."/>
            <person name="Gharbi K."/>
            <person name="Hall N."/>
            <person name="Watson M."/>
            <person name="Adriaenssens E.M."/>
            <person name="Foster-Nyarko E."/>
            <person name="Jarju S."/>
            <person name="Secka A."/>
            <person name="Antonio M."/>
            <person name="Oren A."/>
            <person name="Chaudhuri R.R."/>
            <person name="La Ragione R."/>
            <person name="Hildebrand F."/>
            <person name="Pallen M.J."/>
        </authorList>
    </citation>
    <scope>NUCLEOTIDE SEQUENCE</scope>
    <source>
        <strain evidence="9">1282</strain>
    </source>
</reference>
<accession>A0A9D1YDB7</accession>
<dbReference type="NCBIfam" id="NF004790">
    <property type="entry name" value="PRK06136.1"/>
    <property type="match status" value="1"/>
</dbReference>
<comment type="caution">
    <text evidence="9">The sequence shown here is derived from an EMBL/GenBank/DDBJ whole genome shotgun (WGS) entry which is preliminary data.</text>
</comment>
<reference evidence="9" key="2">
    <citation type="submission" date="2021-04" db="EMBL/GenBank/DDBJ databases">
        <authorList>
            <person name="Gilroy R."/>
        </authorList>
    </citation>
    <scope>NUCLEOTIDE SEQUENCE</scope>
    <source>
        <strain evidence="9">1282</strain>
    </source>
</reference>
<dbReference type="GO" id="GO:0004851">
    <property type="term" value="F:uroporphyrin-III C-methyltransferase activity"/>
    <property type="evidence" value="ECO:0007669"/>
    <property type="project" value="UniProtKB-EC"/>
</dbReference>
<organism evidence="9 10">
    <name type="scientific">Candidatus Acutalibacter pullistercoris</name>
    <dbReference type="NCBI Taxonomy" id="2838418"/>
    <lineage>
        <taxon>Bacteria</taxon>
        <taxon>Bacillati</taxon>
        <taxon>Bacillota</taxon>
        <taxon>Clostridia</taxon>
        <taxon>Eubacteriales</taxon>
        <taxon>Acutalibacteraceae</taxon>
        <taxon>Acutalibacter</taxon>
    </lineage>
</organism>
<evidence type="ECO:0000256" key="6">
    <source>
        <dbReference type="RuleBase" id="RU003960"/>
    </source>
</evidence>
<dbReference type="NCBIfam" id="TIGR01469">
    <property type="entry name" value="cobA_cysG_Cterm"/>
    <property type="match status" value="1"/>
</dbReference>
<evidence type="ECO:0000256" key="4">
    <source>
        <dbReference type="ARBA" id="ARBA00022691"/>
    </source>
</evidence>